<evidence type="ECO:0000256" key="6">
    <source>
        <dbReference type="ARBA" id="ARBA00061009"/>
    </source>
</evidence>
<accession>A0A9Q0YQH0</accession>
<dbReference type="InterPro" id="IPR009057">
    <property type="entry name" value="Homeodomain-like_sf"/>
</dbReference>
<proteinExistence type="inferred from homology"/>
<feature type="region of interest" description="Disordered" evidence="9">
    <location>
        <begin position="296"/>
        <end position="324"/>
    </location>
</feature>
<dbReference type="InterPro" id="IPR050394">
    <property type="entry name" value="Homeobox_NK-like"/>
</dbReference>
<comment type="similarity">
    <text evidence="6">Belongs to the NK-1 homeobox family.</text>
</comment>
<evidence type="ECO:0000256" key="8">
    <source>
        <dbReference type="RuleBase" id="RU000682"/>
    </source>
</evidence>
<feature type="compositionally biased region" description="Polar residues" evidence="9">
    <location>
        <begin position="48"/>
        <end position="58"/>
    </location>
</feature>
<organism evidence="11 12">
    <name type="scientific">Holothuria leucospilota</name>
    <name type="common">Black long sea cucumber</name>
    <name type="synonym">Mertensiothuria leucospilota</name>
    <dbReference type="NCBI Taxonomy" id="206669"/>
    <lineage>
        <taxon>Eukaryota</taxon>
        <taxon>Metazoa</taxon>
        <taxon>Echinodermata</taxon>
        <taxon>Eleutherozoa</taxon>
        <taxon>Echinozoa</taxon>
        <taxon>Holothuroidea</taxon>
        <taxon>Aspidochirotacea</taxon>
        <taxon>Aspidochirotida</taxon>
        <taxon>Holothuriidae</taxon>
        <taxon>Holothuria</taxon>
    </lineage>
</organism>
<dbReference type="InterPro" id="IPR017970">
    <property type="entry name" value="Homeobox_CS"/>
</dbReference>
<sequence>MAFKVGNTSDIDERQLEEILSADIYMANKSYQGMPNGKSSNNSASSSPVQPNLLQTPRSAERISQNNVNGNEEPEVAAEADQNNKITAFSVADILSPTKFTGKISQLCSNISVRHKSNEHRNCVNLRDSVGRTHYEDREDGDHETHIHRSIDREQNDSLSTSPSDLGIPDEGFGAERQHRSPEGEVNENKRTCEIDQRMVTSKSDDNSDSVHESEDFTGKRKRSETDEAEDEFNETKTAKPRRARTAFTYEQLVALENKFKTTRYLSVCERLNLALSLSLTETQVKIWFQNRRTKWKKQNPGMDPNAPTTASPSPGHHSPPLMSMTPFAYTPGVVYTGGHHHHHHPFAGYTSPLAGLAHPNLPYTIVGSTTPLPPSHIHCHLRHLGHV</sequence>
<keyword evidence="5 7" id="KW-0539">Nucleus</keyword>
<evidence type="ECO:0000256" key="3">
    <source>
        <dbReference type="ARBA" id="ARBA00023125"/>
    </source>
</evidence>
<evidence type="ECO:0000259" key="10">
    <source>
        <dbReference type="PROSITE" id="PS50071"/>
    </source>
</evidence>
<evidence type="ECO:0000256" key="5">
    <source>
        <dbReference type="ARBA" id="ARBA00023242"/>
    </source>
</evidence>
<evidence type="ECO:0000256" key="7">
    <source>
        <dbReference type="PROSITE-ProRule" id="PRU00108"/>
    </source>
</evidence>
<evidence type="ECO:0000256" key="9">
    <source>
        <dbReference type="SAM" id="MobiDB-lite"/>
    </source>
</evidence>
<feature type="compositionally biased region" description="Basic and acidic residues" evidence="9">
    <location>
        <begin position="134"/>
        <end position="156"/>
    </location>
</feature>
<feature type="region of interest" description="Disordered" evidence="9">
    <location>
        <begin position="134"/>
        <end position="242"/>
    </location>
</feature>
<keyword evidence="2" id="KW-0217">Developmental protein</keyword>
<dbReference type="PROSITE" id="PS50071">
    <property type="entry name" value="HOMEOBOX_2"/>
    <property type="match status" value="1"/>
</dbReference>
<protein>
    <submittedName>
        <fullName evidence="11">Homeobox protein slou</fullName>
    </submittedName>
</protein>
<comment type="subcellular location">
    <subcellularLocation>
        <location evidence="1 7 8">Nucleus</location>
    </subcellularLocation>
</comment>
<keyword evidence="12" id="KW-1185">Reference proteome</keyword>
<dbReference type="GO" id="GO:0030154">
    <property type="term" value="P:cell differentiation"/>
    <property type="evidence" value="ECO:0007669"/>
    <property type="project" value="TreeGrafter"/>
</dbReference>
<dbReference type="GO" id="GO:0000978">
    <property type="term" value="F:RNA polymerase II cis-regulatory region sequence-specific DNA binding"/>
    <property type="evidence" value="ECO:0007669"/>
    <property type="project" value="TreeGrafter"/>
</dbReference>
<dbReference type="InterPro" id="IPR020479">
    <property type="entry name" value="HD_metazoa"/>
</dbReference>
<dbReference type="OrthoDB" id="6159439at2759"/>
<gene>
    <name evidence="11" type="ORF">HOLleu_33267</name>
</gene>
<dbReference type="EMBL" id="JAIZAY010000017">
    <property type="protein sequence ID" value="KAJ8025650.1"/>
    <property type="molecule type" value="Genomic_DNA"/>
</dbReference>
<comment type="caution">
    <text evidence="11">The sequence shown here is derived from an EMBL/GenBank/DDBJ whole genome shotgun (WGS) entry which is preliminary data.</text>
</comment>
<feature type="DNA-binding region" description="Homeobox" evidence="7">
    <location>
        <begin position="241"/>
        <end position="300"/>
    </location>
</feature>
<feature type="region of interest" description="Disordered" evidence="9">
    <location>
        <begin position="30"/>
        <end position="58"/>
    </location>
</feature>
<evidence type="ECO:0000313" key="12">
    <source>
        <dbReference type="Proteomes" id="UP001152320"/>
    </source>
</evidence>
<dbReference type="PRINTS" id="PR00024">
    <property type="entry name" value="HOMEOBOX"/>
</dbReference>
<feature type="domain" description="Homeobox" evidence="10">
    <location>
        <begin position="239"/>
        <end position="299"/>
    </location>
</feature>
<dbReference type="SMART" id="SM00389">
    <property type="entry name" value="HOX"/>
    <property type="match status" value="1"/>
</dbReference>
<dbReference type="PROSITE" id="PS00027">
    <property type="entry name" value="HOMEOBOX_1"/>
    <property type="match status" value="1"/>
</dbReference>
<dbReference type="InterPro" id="IPR001356">
    <property type="entry name" value="HD"/>
</dbReference>
<dbReference type="GO" id="GO:0000981">
    <property type="term" value="F:DNA-binding transcription factor activity, RNA polymerase II-specific"/>
    <property type="evidence" value="ECO:0007669"/>
    <property type="project" value="InterPro"/>
</dbReference>
<dbReference type="GO" id="GO:0005634">
    <property type="term" value="C:nucleus"/>
    <property type="evidence" value="ECO:0007669"/>
    <property type="project" value="UniProtKB-SubCell"/>
</dbReference>
<evidence type="ECO:0000256" key="4">
    <source>
        <dbReference type="ARBA" id="ARBA00023155"/>
    </source>
</evidence>
<dbReference type="PANTHER" id="PTHR24340">
    <property type="entry name" value="HOMEOBOX PROTEIN NKX"/>
    <property type="match status" value="1"/>
</dbReference>
<keyword evidence="3 7" id="KW-0238">DNA-binding</keyword>
<dbReference type="AlphaFoldDB" id="A0A9Q0YQH0"/>
<dbReference type="FunFam" id="1.10.10.60:FF:000315">
    <property type="entry name" value="NK1 homeobox 2"/>
    <property type="match status" value="1"/>
</dbReference>
<dbReference type="CDD" id="cd00086">
    <property type="entry name" value="homeodomain"/>
    <property type="match status" value="1"/>
</dbReference>
<dbReference type="Pfam" id="PF00046">
    <property type="entry name" value="Homeodomain"/>
    <property type="match status" value="1"/>
</dbReference>
<evidence type="ECO:0000256" key="2">
    <source>
        <dbReference type="ARBA" id="ARBA00022473"/>
    </source>
</evidence>
<dbReference type="SUPFAM" id="SSF46689">
    <property type="entry name" value="Homeodomain-like"/>
    <property type="match status" value="1"/>
</dbReference>
<dbReference type="Gene3D" id="1.10.10.60">
    <property type="entry name" value="Homeodomain-like"/>
    <property type="match status" value="1"/>
</dbReference>
<reference evidence="11" key="1">
    <citation type="submission" date="2021-10" db="EMBL/GenBank/DDBJ databases">
        <title>Tropical sea cucumber genome reveals ecological adaptation and Cuvierian tubules defense mechanism.</title>
        <authorList>
            <person name="Chen T."/>
        </authorList>
    </citation>
    <scope>NUCLEOTIDE SEQUENCE</scope>
    <source>
        <strain evidence="11">Nanhai2018</strain>
        <tissue evidence="11">Muscle</tissue>
    </source>
</reference>
<name>A0A9Q0YQH0_HOLLE</name>
<feature type="compositionally biased region" description="Basic and acidic residues" evidence="9">
    <location>
        <begin position="174"/>
        <end position="219"/>
    </location>
</feature>
<keyword evidence="4 7" id="KW-0371">Homeobox</keyword>
<dbReference type="Proteomes" id="UP001152320">
    <property type="component" value="Chromosome 17"/>
</dbReference>
<evidence type="ECO:0000313" key="11">
    <source>
        <dbReference type="EMBL" id="KAJ8025650.1"/>
    </source>
</evidence>
<dbReference type="PANTHER" id="PTHR24340:SF37">
    <property type="entry name" value="HOMEOBOX PROTEIN SLOU"/>
    <property type="match status" value="1"/>
</dbReference>
<evidence type="ECO:0000256" key="1">
    <source>
        <dbReference type="ARBA" id="ARBA00004123"/>
    </source>
</evidence>